<sequence length="462" mass="52336">QTCIPLTVIFDIYVDDIITQRSWAQAIRDVLLRNGFPSKEPTPLKESRVLGLECQKDGSWRRRGELPLLDCQVCTRREIHKWAGKFIGHYPTARWGRPAAASLKRLATLRSPNTDCSWDSPVESHIVKACEKLMHDIAQHGDPIGGIWNYNKNHEWVLYSDASKHALGVVLTIGGVYAEDCTRLRSVRDCRHINLAELEAAILGLQLIGKYITALNCEAGQKVTLRCDSHSVVAWITRHQERHWRAVHGLNATLVESRLKTFQDTCTALRINLTVELIPSESDLADQLSRIPQYCIPPSSRDEDEIYDETIAALIQSCSSHAPSDERDEHGRLIMTWGSELRYVATMLHEHEGAKSLYERMRRIVRCPSLKQHCNEFVADCDVCATGKITRSAPAQLGLAFGQCELRAQYPWQMVHMDISGPFHKAMETMYVIALVDNWSSYTIARTVLYTPTAEDCLALFR</sequence>
<gene>
    <name evidence="2" type="ORF">FOZ62_003403</name>
</gene>
<evidence type="ECO:0000313" key="2">
    <source>
        <dbReference type="EMBL" id="KAF4728663.1"/>
    </source>
</evidence>
<evidence type="ECO:0000313" key="3">
    <source>
        <dbReference type="Proteomes" id="UP000574390"/>
    </source>
</evidence>
<protein>
    <recommendedName>
        <fullName evidence="1">DUF7047 domain-containing protein</fullName>
    </recommendedName>
</protein>
<reference evidence="2 3" key="1">
    <citation type="submission" date="2020-04" db="EMBL/GenBank/DDBJ databases">
        <title>Perkinsus olseni comparative genomics.</title>
        <authorList>
            <person name="Bogema D.R."/>
        </authorList>
    </citation>
    <scope>NUCLEOTIDE SEQUENCE [LARGE SCALE GENOMIC DNA]</scope>
    <source>
        <strain evidence="2">ATCC PRA-205</strain>
    </source>
</reference>
<name>A0A7J6S7B3_PEROL</name>
<dbReference type="Gene3D" id="3.30.420.10">
    <property type="entry name" value="Ribonuclease H-like superfamily/Ribonuclease H"/>
    <property type="match status" value="2"/>
</dbReference>
<dbReference type="GO" id="GO:0003676">
    <property type="term" value="F:nucleic acid binding"/>
    <property type="evidence" value="ECO:0007669"/>
    <property type="project" value="InterPro"/>
</dbReference>
<organism evidence="2 3">
    <name type="scientific">Perkinsus olseni</name>
    <name type="common">Perkinsus atlanticus</name>
    <dbReference type="NCBI Taxonomy" id="32597"/>
    <lineage>
        <taxon>Eukaryota</taxon>
        <taxon>Sar</taxon>
        <taxon>Alveolata</taxon>
        <taxon>Perkinsozoa</taxon>
        <taxon>Perkinsea</taxon>
        <taxon>Perkinsida</taxon>
        <taxon>Perkinsidae</taxon>
        <taxon>Perkinsus</taxon>
    </lineage>
</organism>
<evidence type="ECO:0000259" key="1">
    <source>
        <dbReference type="Pfam" id="PF23088"/>
    </source>
</evidence>
<feature type="non-terminal residue" evidence="2">
    <location>
        <position position="462"/>
    </location>
</feature>
<dbReference type="InterPro" id="IPR055475">
    <property type="entry name" value="DUF7047"/>
</dbReference>
<feature type="domain" description="DUF7047" evidence="1">
    <location>
        <begin position="75"/>
        <end position="137"/>
    </location>
</feature>
<dbReference type="EMBL" id="JABANM010016924">
    <property type="protein sequence ID" value="KAF4728663.1"/>
    <property type="molecule type" value="Genomic_DNA"/>
</dbReference>
<accession>A0A7J6S7B3</accession>
<dbReference type="AlphaFoldDB" id="A0A7J6S7B3"/>
<dbReference type="SUPFAM" id="SSF56672">
    <property type="entry name" value="DNA/RNA polymerases"/>
    <property type="match status" value="1"/>
</dbReference>
<feature type="non-terminal residue" evidence="2">
    <location>
        <position position="1"/>
    </location>
</feature>
<dbReference type="InterPro" id="IPR043502">
    <property type="entry name" value="DNA/RNA_pol_sf"/>
</dbReference>
<dbReference type="SUPFAM" id="SSF53098">
    <property type="entry name" value="Ribonuclease H-like"/>
    <property type="match status" value="1"/>
</dbReference>
<proteinExistence type="predicted"/>
<dbReference type="Proteomes" id="UP000574390">
    <property type="component" value="Unassembled WGS sequence"/>
</dbReference>
<dbReference type="InterPro" id="IPR036397">
    <property type="entry name" value="RNaseH_sf"/>
</dbReference>
<dbReference type="InterPro" id="IPR012337">
    <property type="entry name" value="RNaseH-like_sf"/>
</dbReference>
<dbReference type="Pfam" id="PF23088">
    <property type="entry name" value="DUF7047"/>
    <property type="match status" value="1"/>
</dbReference>
<comment type="caution">
    <text evidence="2">The sequence shown here is derived from an EMBL/GenBank/DDBJ whole genome shotgun (WGS) entry which is preliminary data.</text>
</comment>